<dbReference type="Pfam" id="PF00378">
    <property type="entry name" value="ECH_1"/>
    <property type="match status" value="1"/>
</dbReference>
<gene>
    <name evidence="2" type="ORF">NBG84_26960</name>
</gene>
<dbReference type="PANTHER" id="PTHR43113">
    <property type="entry name" value="NUCLEOSIDE-DIPHOSPHATE-SUGAR EPIMERASE"/>
    <property type="match status" value="1"/>
</dbReference>
<evidence type="ECO:0000256" key="1">
    <source>
        <dbReference type="ARBA" id="ARBA00005254"/>
    </source>
</evidence>
<dbReference type="Gene3D" id="1.10.12.10">
    <property type="entry name" value="Lyase 2-enoyl-coa Hydratase, Chain A, domain 2"/>
    <property type="match status" value="1"/>
</dbReference>
<comment type="caution">
    <text evidence="2">The sequence shown here is derived from an EMBL/GenBank/DDBJ whole genome shotgun (WGS) entry which is preliminary data.</text>
</comment>
<dbReference type="RefSeq" id="WP_250922213.1">
    <property type="nucleotide sequence ID" value="NZ_JAMQAW010000034.1"/>
</dbReference>
<dbReference type="InterPro" id="IPR029045">
    <property type="entry name" value="ClpP/crotonase-like_dom_sf"/>
</dbReference>
<proteinExistence type="inferred from homology"/>
<dbReference type="Proteomes" id="UP001431429">
    <property type="component" value="Unassembled WGS sequence"/>
</dbReference>
<evidence type="ECO:0000313" key="3">
    <source>
        <dbReference type="Proteomes" id="UP001431429"/>
    </source>
</evidence>
<dbReference type="PANTHER" id="PTHR43113:SF1">
    <property type="entry name" value="1,4-DIHYDROXY-2-NAPHTHOYL-COA SYNTHASE, PEROXISOMAL"/>
    <property type="match status" value="1"/>
</dbReference>
<evidence type="ECO:0000313" key="2">
    <source>
        <dbReference type="EMBL" id="MCM2391883.1"/>
    </source>
</evidence>
<dbReference type="CDD" id="cd06558">
    <property type="entry name" value="crotonase-like"/>
    <property type="match status" value="1"/>
</dbReference>
<dbReference type="SUPFAM" id="SSF52096">
    <property type="entry name" value="ClpP/crotonase"/>
    <property type="match status" value="1"/>
</dbReference>
<dbReference type="InterPro" id="IPR001753">
    <property type="entry name" value="Enoyl-CoA_hydra/iso"/>
</dbReference>
<organism evidence="2 3">
    <name type="scientific">Streptomyces albipurpureus</name>
    <dbReference type="NCBI Taxonomy" id="2897419"/>
    <lineage>
        <taxon>Bacteria</taxon>
        <taxon>Bacillati</taxon>
        <taxon>Actinomycetota</taxon>
        <taxon>Actinomycetes</taxon>
        <taxon>Kitasatosporales</taxon>
        <taxon>Streptomycetaceae</taxon>
        <taxon>Streptomyces</taxon>
    </lineage>
</organism>
<dbReference type="Gene3D" id="3.90.226.10">
    <property type="entry name" value="2-enoyl-CoA Hydratase, Chain A, domain 1"/>
    <property type="match status" value="1"/>
</dbReference>
<sequence>MTQDQQEDIVYEDISYEEKDHVATITFNRPSKLNAFRGHTYREVTDALQRAGWNRDIGVIVLTGAGDRAFAVGGDSTEKKSDRVGRGRGVLGIPVEEMQSAIRDVPKPVIAKVRGYAIGSGNVIVTLCDLAIAAENAVFGQAGPKMGSVDPGFGTALLARTIGEKKAREMWFTCRKYPAAEALRMGLINQVVPDAELDEEVDRWCREINALSPTALAIAKRSFNADSESIRGIGLLGFQALALYFGTDEAKEGGDALRAKRRPDFRGAMA</sequence>
<protein>
    <submittedName>
        <fullName evidence="2">Enoyl-CoA hydratase-related protein</fullName>
    </submittedName>
</protein>
<dbReference type="InterPro" id="IPR014748">
    <property type="entry name" value="Enoyl-CoA_hydra_C"/>
</dbReference>
<reference evidence="2" key="1">
    <citation type="submission" date="2022-06" db="EMBL/GenBank/DDBJ databases">
        <title>Genome public.</title>
        <authorList>
            <person name="Sun Q."/>
        </authorList>
    </citation>
    <scope>NUCLEOTIDE SEQUENCE</scope>
    <source>
        <strain evidence="2">CWNU-1</strain>
    </source>
</reference>
<name>A0ABT0UX06_9ACTN</name>
<dbReference type="EMBL" id="JAMQAW010000034">
    <property type="protein sequence ID" value="MCM2391883.1"/>
    <property type="molecule type" value="Genomic_DNA"/>
</dbReference>
<keyword evidence="3" id="KW-1185">Reference proteome</keyword>
<accession>A0ABT0UX06</accession>
<comment type="similarity">
    <text evidence="1">Belongs to the enoyl-CoA hydratase/isomerase family.</text>
</comment>